<geneLocation type="plasmid" evidence="4">
    <name>psf2</name>
</geneLocation>
<sequence>MKNVDDLCLFARVAEHESLTAAGRRMAIPKSTLARQIARLEEQLGSPLFHKTARRLVLTNFGERCLDRGISDAVAQVQCALPVLPSSENY</sequence>
<reference evidence="3 4" key="1">
    <citation type="submission" date="2019-06" db="EMBL/GenBank/DDBJ databases">
        <title>Genome organization and adaptive potential of archetypical organophosphate degarding Sphingobium fuliginis ATCC 27551.</title>
        <authorList>
            <person name="Sarwar A."/>
            <person name="Parthasarathy S."/>
            <person name="Singh C."/>
            <person name="Siddavattam D."/>
        </authorList>
    </citation>
    <scope>NUCLEOTIDE SEQUENCE [LARGE SCALE GENOMIC DNA]</scope>
    <source>
        <strain evidence="3 4">ATCC 27551</strain>
        <plasmid evidence="4">psf2</plasmid>
    </source>
</reference>
<dbReference type="KEGG" id="sufl:FIL70_25140"/>
<keyword evidence="3" id="KW-0614">Plasmid</keyword>
<dbReference type="Proteomes" id="UP000311469">
    <property type="component" value="Plasmid pSF2"/>
</dbReference>
<accession>A0A5B8CPF0</accession>
<gene>
    <name evidence="3" type="ORF">FIL70_25140</name>
</gene>
<feature type="domain" description="HTH lysR-type" evidence="2">
    <location>
        <begin position="1"/>
        <end position="59"/>
    </location>
</feature>
<proteinExistence type="inferred from homology"/>
<protein>
    <submittedName>
        <fullName evidence="3">LysR family transcriptional regulator</fullName>
    </submittedName>
</protein>
<dbReference type="PANTHER" id="PTHR30537">
    <property type="entry name" value="HTH-TYPE TRANSCRIPTIONAL REGULATOR"/>
    <property type="match status" value="1"/>
</dbReference>
<dbReference type="GO" id="GO:0003700">
    <property type="term" value="F:DNA-binding transcription factor activity"/>
    <property type="evidence" value="ECO:0007669"/>
    <property type="project" value="InterPro"/>
</dbReference>
<dbReference type="RefSeq" id="WP_140043568.1">
    <property type="nucleotide sequence ID" value="NZ_CP041019.1"/>
</dbReference>
<evidence type="ECO:0000313" key="4">
    <source>
        <dbReference type="Proteomes" id="UP000311469"/>
    </source>
</evidence>
<evidence type="ECO:0000313" key="3">
    <source>
        <dbReference type="EMBL" id="QDC40420.1"/>
    </source>
</evidence>
<dbReference type="EMBL" id="CP041019">
    <property type="protein sequence ID" value="QDC40420.1"/>
    <property type="molecule type" value="Genomic_DNA"/>
</dbReference>
<comment type="similarity">
    <text evidence="1">Belongs to the LysR transcriptional regulatory family.</text>
</comment>
<dbReference type="SUPFAM" id="SSF46785">
    <property type="entry name" value="Winged helix' DNA-binding domain"/>
    <property type="match status" value="1"/>
</dbReference>
<dbReference type="InterPro" id="IPR036388">
    <property type="entry name" value="WH-like_DNA-bd_sf"/>
</dbReference>
<dbReference type="PROSITE" id="PS50931">
    <property type="entry name" value="HTH_LYSR"/>
    <property type="match status" value="1"/>
</dbReference>
<dbReference type="Gene3D" id="1.10.10.10">
    <property type="entry name" value="Winged helix-like DNA-binding domain superfamily/Winged helix DNA-binding domain"/>
    <property type="match status" value="1"/>
</dbReference>
<organism evidence="3 4">
    <name type="scientific">Sphingobium fuliginis ATCC 27551</name>
    <dbReference type="NCBI Taxonomy" id="1208342"/>
    <lineage>
        <taxon>Bacteria</taxon>
        <taxon>Pseudomonadati</taxon>
        <taxon>Pseudomonadota</taxon>
        <taxon>Alphaproteobacteria</taxon>
        <taxon>Sphingomonadales</taxon>
        <taxon>Sphingomonadaceae</taxon>
        <taxon>Sphingobium</taxon>
    </lineage>
</organism>
<dbReference type="Pfam" id="PF00126">
    <property type="entry name" value="HTH_1"/>
    <property type="match status" value="1"/>
</dbReference>
<dbReference type="AlphaFoldDB" id="A0A5B8CPF0"/>
<evidence type="ECO:0000256" key="1">
    <source>
        <dbReference type="ARBA" id="ARBA00009437"/>
    </source>
</evidence>
<dbReference type="InterPro" id="IPR036390">
    <property type="entry name" value="WH_DNA-bd_sf"/>
</dbReference>
<name>A0A5B8CPF0_SPHSA</name>
<dbReference type="PANTHER" id="PTHR30537:SF5">
    <property type="entry name" value="HTH-TYPE TRANSCRIPTIONAL ACTIVATOR TTDR-RELATED"/>
    <property type="match status" value="1"/>
</dbReference>
<dbReference type="InterPro" id="IPR058163">
    <property type="entry name" value="LysR-type_TF_proteobact-type"/>
</dbReference>
<dbReference type="InterPro" id="IPR000847">
    <property type="entry name" value="LysR_HTH_N"/>
</dbReference>
<evidence type="ECO:0000259" key="2">
    <source>
        <dbReference type="PROSITE" id="PS50931"/>
    </source>
</evidence>